<dbReference type="GO" id="GO:0009982">
    <property type="term" value="F:pseudouridine synthase activity"/>
    <property type="evidence" value="ECO:0007669"/>
    <property type="project" value="InterPro"/>
</dbReference>
<dbReference type="NCBIfam" id="TIGR00093">
    <property type="entry name" value="pseudouridine synthase"/>
    <property type="match status" value="1"/>
</dbReference>
<evidence type="ECO:0000256" key="3">
    <source>
        <dbReference type="ARBA" id="ARBA00023235"/>
    </source>
</evidence>
<dbReference type="InterPro" id="IPR018496">
    <property type="entry name" value="PsdUridine_synth_RsuA/RluB_CS"/>
</dbReference>
<evidence type="ECO:0000256" key="4">
    <source>
        <dbReference type="PROSITE-ProRule" id="PRU00182"/>
    </source>
</evidence>
<dbReference type="EC" id="5.4.99.-" evidence="5"/>
<dbReference type="OrthoDB" id="9807213at2"/>
<keyword evidence="3 5" id="KW-0413">Isomerase</keyword>
<organism evidence="7 8">
    <name type="scientific">Paucilactobacillus wasatchensis</name>
    <dbReference type="NCBI Taxonomy" id="1335616"/>
    <lineage>
        <taxon>Bacteria</taxon>
        <taxon>Bacillati</taxon>
        <taxon>Bacillota</taxon>
        <taxon>Bacilli</taxon>
        <taxon>Lactobacillales</taxon>
        <taxon>Lactobacillaceae</taxon>
        <taxon>Paucilactobacillus</taxon>
    </lineage>
</organism>
<accession>A0A0D0Y4Y5</accession>
<dbReference type="AlphaFoldDB" id="A0A0D0Y4Y5"/>
<comment type="similarity">
    <text evidence="1 5">Belongs to the pseudouridine synthase RsuA family.</text>
</comment>
<dbReference type="InterPro" id="IPR020103">
    <property type="entry name" value="PsdUridine_synth_cat_dom_sf"/>
</dbReference>
<dbReference type="PANTHER" id="PTHR47683:SF4">
    <property type="entry name" value="PSEUDOURIDINE SYNTHASE"/>
    <property type="match status" value="1"/>
</dbReference>
<dbReference type="InterPro" id="IPR042092">
    <property type="entry name" value="PsdUridine_s_RsuA/RluB/E/F_cat"/>
</dbReference>
<protein>
    <recommendedName>
        <fullName evidence="5">Pseudouridine synthase</fullName>
        <ecNumber evidence="5">5.4.99.-</ecNumber>
    </recommendedName>
</protein>
<dbReference type="Gene3D" id="3.10.290.10">
    <property type="entry name" value="RNA-binding S4 domain"/>
    <property type="match status" value="1"/>
</dbReference>
<proteinExistence type="inferred from homology"/>
<dbReference type="PROSITE" id="PS50889">
    <property type="entry name" value="S4"/>
    <property type="match status" value="1"/>
</dbReference>
<evidence type="ECO:0000313" key="7">
    <source>
        <dbReference type="EMBL" id="KIS03348.1"/>
    </source>
</evidence>
<dbReference type="PATRIC" id="fig|1335616.4.peg.1045"/>
<evidence type="ECO:0000259" key="6">
    <source>
        <dbReference type="Pfam" id="PF00849"/>
    </source>
</evidence>
<dbReference type="InterPro" id="IPR036986">
    <property type="entry name" value="S4_RNA-bd_sf"/>
</dbReference>
<dbReference type="Gene3D" id="3.30.70.580">
    <property type="entry name" value="Pseudouridine synthase I, catalytic domain, N-terminal subdomain"/>
    <property type="match status" value="1"/>
</dbReference>
<keyword evidence="8" id="KW-1185">Reference proteome</keyword>
<dbReference type="InterPro" id="IPR000748">
    <property type="entry name" value="PsdUridine_synth_RsuA/RluB/E/F"/>
</dbReference>
<dbReference type="SUPFAM" id="SSF55120">
    <property type="entry name" value="Pseudouridine synthase"/>
    <property type="match status" value="1"/>
</dbReference>
<dbReference type="EMBL" id="AWTT01000022">
    <property type="protein sequence ID" value="KIS03348.1"/>
    <property type="molecule type" value="Genomic_DNA"/>
</dbReference>
<keyword evidence="2 4" id="KW-0694">RNA-binding</keyword>
<dbReference type="Proteomes" id="UP000032279">
    <property type="component" value="Unassembled WGS sequence"/>
</dbReference>
<dbReference type="Gene3D" id="3.30.70.1560">
    <property type="entry name" value="Alpha-L RNA-binding motif"/>
    <property type="match status" value="1"/>
</dbReference>
<dbReference type="CDD" id="cd02553">
    <property type="entry name" value="PseudoU_synth_RsuA"/>
    <property type="match status" value="1"/>
</dbReference>
<dbReference type="GO" id="GO:0006364">
    <property type="term" value="P:rRNA processing"/>
    <property type="evidence" value="ECO:0007669"/>
    <property type="project" value="UniProtKB-ARBA"/>
</dbReference>
<dbReference type="Pfam" id="PF00849">
    <property type="entry name" value="PseudoU_synth_2"/>
    <property type="match status" value="1"/>
</dbReference>
<dbReference type="InterPro" id="IPR020094">
    <property type="entry name" value="TruA/RsuA/RluB/E/F_N"/>
</dbReference>
<evidence type="ECO:0000313" key="8">
    <source>
        <dbReference type="Proteomes" id="UP000032279"/>
    </source>
</evidence>
<comment type="caution">
    <text evidence="7">The sequence shown here is derived from an EMBL/GenBank/DDBJ whole genome shotgun (WGS) entry which is preliminary data.</text>
</comment>
<reference evidence="7 8" key="1">
    <citation type="submission" date="2013-08" db="EMBL/GenBank/DDBJ databases">
        <title>Lactobacillus wasatchii sp. WDC04, a late gas producing bacteria isolated from aged chedder cheese.</title>
        <authorList>
            <person name="Oberg C.J."/>
            <person name="Culumber M."/>
            <person name="McMahon D.J."/>
            <person name="Broadbent J.R."/>
            <person name="Oberg T.S."/>
            <person name="Ortaki F."/>
        </authorList>
    </citation>
    <scope>NUCLEOTIDE SEQUENCE [LARGE SCALE GENOMIC DNA]</scope>
    <source>
        <strain evidence="7 8">WDC04</strain>
    </source>
</reference>
<dbReference type="GO" id="GO:0016829">
    <property type="term" value="F:lyase activity"/>
    <property type="evidence" value="ECO:0007669"/>
    <property type="project" value="UniProtKB-KW"/>
</dbReference>
<evidence type="ECO:0000256" key="1">
    <source>
        <dbReference type="ARBA" id="ARBA00008348"/>
    </source>
</evidence>
<dbReference type="RefSeq" id="WP_044010788.1">
    <property type="nucleotide sequence ID" value="NZ_AWTT01000022.1"/>
</dbReference>
<evidence type="ECO:0000256" key="2">
    <source>
        <dbReference type="ARBA" id="ARBA00022884"/>
    </source>
</evidence>
<name>A0A0D0Y4Y5_9LACO</name>
<feature type="domain" description="Pseudouridine synthase RsuA/RluA-like" evidence="6">
    <location>
        <begin position="62"/>
        <end position="194"/>
    </location>
</feature>
<sequence>MRIDKFLHDQQFGTRTQIHEMIKQHRVILNQDVVDSFKQQVNPTTDEVIVDDQPVGMQMDFVYLMNKPIDVITATTDASQKTVMDLFTQDDFRDDLFPVGRLDKDTTGALLITNNGALAHQLVSPKKHVTKVYEVKVTGQLTDSEIAPLTQGLKLKNGEHVIADSAKIIASDLNETVLEIAIHEGKYHQIKRMIGALGQRVNQLNRISFAGLTVADLKLGEYRQLSKDEVAKLLRS</sequence>
<dbReference type="GO" id="GO:0001522">
    <property type="term" value="P:pseudouridine synthesis"/>
    <property type="evidence" value="ECO:0007669"/>
    <property type="project" value="InterPro"/>
</dbReference>
<dbReference type="InterPro" id="IPR006145">
    <property type="entry name" value="PsdUridine_synth_RsuA/RluA"/>
</dbReference>
<keyword evidence="7" id="KW-0456">Lyase</keyword>
<dbReference type="PANTHER" id="PTHR47683">
    <property type="entry name" value="PSEUDOURIDINE SYNTHASE FAMILY PROTEIN-RELATED"/>
    <property type="match status" value="1"/>
</dbReference>
<dbReference type="InterPro" id="IPR050343">
    <property type="entry name" value="RsuA_PseudoU_synthase"/>
</dbReference>
<dbReference type="SUPFAM" id="SSF55174">
    <property type="entry name" value="Alpha-L RNA-binding motif"/>
    <property type="match status" value="1"/>
</dbReference>
<gene>
    <name evidence="7" type="primary">rsuA</name>
    <name evidence="7" type="ORF">WDC_1040</name>
</gene>
<evidence type="ECO:0000256" key="5">
    <source>
        <dbReference type="RuleBase" id="RU003887"/>
    </source>
</evidence>
<dbReference type="GO" id="GO:0003723">
    <property type="term" value="F:RNA binding"/>
    <property type="evidence" value="ECO:0007669"/>
    <property type="project" value="UniProtKB-KW"/>
</dbReference>
<dbReference type="STRING" id="1335616.WDC_1040"/>
<dbReference type="CDD" id="cd00165">
    <property type="entry name" value="S4"/>
    <property type="match status" value="1"/>
</dbReference>
<dbReference type="GO" id="GO:0140098">
    <property type="term" value="F:catalytic activity, acting on RNA"/>
    <property type="evidence" value="ECO:0007669"/>
    <property type="project" value="UniProtKB-ARBA"/>
</dbReference>
<dbReference type="PROSITE" id="PS01149">
    <property type="entry name" value="PSI_RSU"/>
    <property type="match status" value="1"/>
</dbReference>